<dbReference type="GO" id="GO:0031146">
    <property type="term" value="P:SCF-dependent proteasomal ubiquitin-dependent protein catabolic process"/>
    <property type="evidence" value="ECO:0000318"/>
    <property type="project" value="GO_Central"/>
</dbReference>
<evidence type="ECO:0000313" key="4">
    <source>
        <dbReference type="EnsemblPlants" id="KEH18647"/>
    </source>
</evidence>
<dbReference type="GO" id="GO:0004842">
    <property type="term" value="F:ubiquitin-protein transferase activity"/>
    <property type="evidence" value="ECO:0000318"/>
    <property type="project" value="GO_Central"/>
</dbReference>
<organism evidence="4">
    <name type="scientific">Medicago truncatula</name>
    <name type="common">Barrel medic</name>
    <name type="synonym">Medicago tribuloides</name>
    <dbReference type="NCBI Taxonomy" id="3880"/>
    <lineage>
        <taxon>Eukaryota</taxon>
        <taxon>Viridiplantae</taxon>
        <taxon>Streptophyta</taxon>
        <taxon>Embryophyta</taxon>
        <taxon>Tracheophyta</taxon>
        <taxon>Spermatophyta</taxon>
        <taxon>Magnoliopsida</taxon>
        <taxon>eudicotyledons</taxon>
        <taxon>Gunneridae</taxon>
        <taxon>Pentapetalae</taxon>
        <taxon>rosids</taxon>
        <taxon>fabids</taxon>
        <taxon>Fabales</taxon>
        <taxon>Fabaceae</taxon>
        <taxon>Papilionoideae</taxon>
        <taxon>50 kb inversion clade</taxon>
        <taxon>NPAAA clade</taxon>
        <taxon>Hologalegina</taxon>
        <taxon>IRL clade</taxon>
        <taxon>Trifolieae</taxon>
        <taxon>Medicago</taxon>
    </lineage>
</organism>
<sequence length="394" mass="46352">MARRRSKKNISKKKGICSDSVSNSYDHATKSCEVISKVLLPEDLMFYILTLVPLDCLINSARYVCKPWAAIIASSFYVQMCESRARSKPGLYVENRTTRSSSYFLEFKDGVNGQFERTNLGIPQEMGDIICTRDGILLLWNFFVNSIFVVNPLLKSWLRIPPFPIFGQHISWRTTRCAIARVPGTIKFKLFFVDIFYISNAFWYVFYMLRIGIDNSWREIARKEYLFQHQPLYNESSDLYWISNKEVIVMDVDKEIILREYPLPQVPSGEDPTYLWMENRLSCIVRKDPHYKTYNIYILDFDSRKWSFYHQMELAFGHKLASFEAFRLWIDDQIIFRATPHQNQLSKILQGIKKMHFCYNVKTKQLIKIEDIDVGDFKVWFHTNSLVSLSSTPP</sequence>
<evidence type="ECO:0000256" key="1">
    <source>
        <dbReference type="SAM" id="Phobius"/>
    </source>
</evidence>
<keyword evidence="1" id="KW-1133">Transmembrane helix</keyword>
<evidence type="ECO:0000313" key="6">
    <source>
        <dbReference type="Proteomes" id="UP000265566"/>
    </source>
</evidence>
<feature type="transmembrane region" description="Helical" evidence="1">
    <location>
        <begin position="190"/>
        <end position="209"/>
    </location>
</feature>
<dbReference type="PANTHER" id="PTHR31672">
    <property type="entry name" value="BNACNNG10540D PROTEIN"/>
    <property type="match status" value="1"/>
</dbReference>
<protein>
    <submittedName>
        <fullName evidence="2">Transmembrane protein, putative</fullName>
    </submittedName>
</protein>
<dbReference type="Proteomes" id="UP000265566">
    <property type="component" value="Chromosome 8"/>
</dbReference>
<gene>
    <name evidence="2" type="ordered locus">MTR_8g027595</name>
    <name evidence="3" type="ORF">MtrunA17_Chr8g0346881</name>
</gene>
<dbReference type="eggNOG" id="ENOG502SZBJ">
    <property type="taxonomic scope" value="Eukaryota"/>
</dbReference>
<reference evidence="4" key="3">
    <citation type="submission" date="2015-04" db="UniProtKB">
        <authorList>
            <consortium name="EnsemblPlants"/>
        </authorList>
    </citation>
    <scope>IDENTIFICATION</scope>
    <source>
        <strain evidence="4">cv. Jemalong A17</strain>
    </source>
</reference>
<dbReference type="PANTHER" id="PTHR31672:SF13">
    <property type="entry name" value="F-BOX PROTEIN CPR30-LIKE"/>
    <property type="match status" value="1"/>
</dbReference>
<dbReference type="PaxDb" id="3880-AES85825"/>
<evidence type="ECO:0000313" key="3">
    <source>
        <dbReference type="EMBL" id="RHN39717.1"/>
    </source>
</evidence>
<dbReference type="AlphaFoldDB" id="G8A2Y7"/>
<keyword evidence="5" id="KW-1185">Reference proteome</keyword>
<accession>G8A2Y7</accession>
<evidence type="ECO:0000313" key="2">
    <source>
        <dbReference type="EMBL" id="KEH18647.1"/>
    </source>
</evidence>
<reference evidence="2 4" key="2">
    <citation type="journal article" date="2014" name="BMC Genomics">
        <title>An improved genome release (version Mt4.0) for the model legume Medicago truncatula.</title>
        <authorList>
            <person name="Tang H."/>
            <person name="Krishnakumar V."/>
            <person name="Bidwell S."/>
            <person name="Rosen B."/>
            <person name="Chan A."/>
            <person name="Zhou S."/>
            <person name="Gentzbittel L."/>
            <person name="Childs K.L."/>
            <person name="Yandell M."/>
            <person name="Gundlach H."/>
            <person name="Mayer K.F."/>
            <person name="Schwartz D.C."/>
            <person name="Town C.D."/>
        </authorList>
    </citation>
    <scope>GENOME REANNOTATION</scope>
    <source>
        <strain evidence="2">A17</strain>
        <strain evidence="4">cv. Jemalong A17</strain>
    </source>
</reference>
<reference evidence="2 4" key="1">
    <citation type="journal article" date="2011" name="Nature">
        <title>The Medicago genome provides insight into the evolution of rhizobial symbioses.</title>
        <authorList>
            <person name="Young N.D."/>
            <person name="Debelle F."/>
            <person name="Oldroyd G.E."/>
            <person name="Geurts R."/>
            <person name="Cannon S.B."/>
            <person name="Udvardi M.K."/>
            <person name="Benedito V.A."/>
            <person name="Mayer K.F."/>
            <person name="Gouzy J."/>
            <person name="Schoof H."/>
            <person name="Van de Peer Y."/>
            <person name="Proost S."/>
            <person name="Cook D.R."/>
            <person name="Meyers B.C."/>
            <person name="Spannagl M."/>
            <person name="Cheung F."/>
            <person name="De Mita S."/>
            <person name="Krishnakumar V."/>
            <person name="Gundlach H."/>
            <person name="Zhou S."/>
            <person name="Mudge J."/>
            <person name="Bharti A.K."/>
            <person name="Murray J.D."/>
            <person name="Naoumkina M.A."/>
            <person name="Rosen B."/>
            <person name="Silverstein K.A."/>
            <person name="Tang H."/>
            <person name="Rombauts S."/>
            <person name="Zhao P.X."/>
            <person name="Zhou P."/>
            <person name="Barbe V."/>
            <person name="Bardou P."/>
            <person name="Bechner M."/>
            <person name="Bellec A."/>
            <person name="Berger A."/>
            <person name="Berges H."/>
            <person name="Bidwell S."/>
            <person name="Bisseling T."/>
            <person name="Choisne N."/>
            <person name="Couloux A."/>
            <person name="Denny R."/>
            <person name="Deshpande S."/>
            <person name="Dai X."/>
            <person name="Doyle J.J."/>
            <person name="Dudez A.M."/>
            <person name="Farmer A.D."/>
            <person name="Fouteau S."/>
            <person name="Franken C."/>
            <person name="Gibelin C."/>
            <person name="Gish J."/>
            <person name="Goldstein S."/>
            <person name="Gonzalez A.J."/>
            <person name="Green P.J."/>
            <person name="Hallab A."/>
            <person name="Hartog M."/>
            <person name="Hua A."/>
            <person name="Humphray S.J."/>
            <person name="Jeong D.H."/>
            <person name="Jing Y."/>
            <person name="Jocker A."/>
            <person name="Kenton S.M."/>
            <person name="Kim D.J."/>
            <person name="Klee K."/>
            <person name="Lai H."/>
            <person name="Lang C."/>
            <person name="Lin S."/>
            <person name="Macmil S.L."/>
            <person name="Magdelenat G."/>
            <person name="Matthews L."/>
            <person name="McCorrison J."/>
            <person name="Monaghan E.L."/>
            <person name="Mun J.H."/>
            <person name="Najar F.Z."/>
            <person name="Nicholson C."/>
            <person name="Noirot C."/>
            <person name="O'Bleness M."/>
            <person name="Paule C.R."/>
            <person name="Poulain J."/>
            <person name="Prion F."/>
            <person name="Qin B."/>
            <person name="Qu C."/>
            <person name="Retzel E.F."/>
            <person name="Riddle C."/>
            <person name="Sallet E."/>
            <person name="Samain S."/>
            <person name="Samson N."/>
            <person name="Sanders I."/>
            <person name="Saurat O."/>
            <person name="Scarpelli C."/>
            <person name="Schiex T."/>
            <person name="Segurens B."/>
            <person name="Severin A.J."/>
            <person name="Sherrier D.J."/>
            <person name="Shi R."/>
            <person name="Sims S."/>
            <person name="Singer S.R."/>
            <person name="Sinharoy S."/>
            <person name="Sterck L."/>
            <person name="Viollet A."/>
            <person name="Wang B.B."/>
            <person name="Wang K."/>
            <person name="Wang M."/>
            <person name="Wang X."/>
            <person name="Warfsmann J."/>
            <person name="Weissenbach J."/>
            <person name="White D.D."/>
            <person name="White J.D."/>
            <person name="Wiley G.B."/>
            <person name="Wincker P."/>
            <person name="Xing Y."/>
            <person name="Yang L."/>
            <person name="Yao Z."/>
            <person name="Ying F."/>
            <person name="Zhai J."/>
            <person name="Zhou L."/>
            <person name="Zuber A."/>
            <person name="Denarie J."/>
            <person name="Dixon R.A."/>
            <person name="May G.D."/>
            <person name="Schwartz D.C."/>
            <person name="Rogers J."/>
            <person name="Quetier F."/>
            <person name="Town C.D."/>
            <person name="Roe B.A."/>
        </authorList>
    </citation>
    <scope>NUCLEOTIDE SEQUENCE [LARGE SCALE GENOMIC DNA]</scope>
    <source>
        <strain evidence="2">A17</strain>
        <strain evidence="4">cv. Jemalong A17</strain>
    </source>
</reference>
<dbReference type="EnsemblPlants" id="KEH18647">
    <property type="protein sequence ID" value="KEH18647"/>
    <property type="gene ID" value="MTR_8g027595"/>
</dbReference>
<dbReference type="EMBL" id="CM001224">
    <property type="protein sequence ID" value="KEH18647.1"/>
    <property type="molecule type" value="Genomic_DNA"/>
</dbReference>
<dbReference type="Gene3D" id="1.20.1280.50">
    <property type="match status" value="1"/>
</dbReference>
<proteinExistence type="predicted"/>
<dbReference type="InterPro" id="IPR050796">
    <property type="entry name" value="SCF_F-box_component"/>
</dbReference>
<dbReference type="Gramene" id="rna45771">
    <property type="protein sequence ID" value="RHN39717.1"/>
    <property type="gene ID" value="gene45771"/>
</dbReference>
<reference evidence="3" key="5">
    <citation type="journal article" date="2018" name="Nat. Plants">
        <title>Whole-genome landscape of Medicago truncatula symbiotic genes.</title>
        <authorList>
            <person name="Pecrix Y."/>
            <person name="Gamas P."/>
            <person name="Carrere S."/>
        </authorList>
    </citation>
    <scope>NUCLEOTIDE SEQUENCE</scope>
    <source>
        <tissue evidence="3">Leaves</tissue>
    </source>
</reference>
<dbReference type="Proteomes" id="UP000002051">
    <property type="component" value="Chromosome 8"/>
</dbReference>
<dbReference type="EMBL" id="PSQE01000008">
    <property type="protein sequence ID" value="RHN39717.1"/>
    <property type="molecule type" value="Genomic_DNA"/>
</dbReference>
<keyword evidence="1 2" id="KW-0812">Transmembrane</keyword>
<keyword evidence="1" id="KW-0472">Membrane</keyword>
<evidence type="ECO:0000313" key="5">
    <source>
        <dbReference type="Proteomes" id="UP000002051"/>
    </source>
</evidence>
<dbReference type="HOGENOM" id="CLU_058909_0_0_1"/>
<name>G8A2Y7_MEDTR</name>
<reference evidence="6" key="4">
    <citation type="journal article" date="2018" name="Nat. Plants">
        <title>Whole-genome landscape of Medicago truncatula symbiotic genes.</title>
        <authorList>
            <person name="Pecrix Y."/>
            <person name="Staton S.E."/>
            <person name="Sallet E."/>
            <person name="Lelandais-Briere C."/>
            <person name="Moreau S."/>
            <person name="Carrere S."/>
            <person name="Blein T."/>
            <person name="Jardinaud M.F."/>
            <person name="Latrasse D."/>
            <person name="Zouine M."/>
            <person name="Zahm M."/>
            <person name="Kreplak J."/>
            <person name="Mayjonade B."/>
            <person name="Satge C."/>
            <person name="Perez M."/>
            <person name="Cauet S."/>
            <person name="Marande W."/>
            <person name="Chantry-Darmon C."/>
            <person name="Lopez-Roques C."/>
            <person name="Bouchez O."/>
            <person name="Berard A."/>
            <person name="Debelle F."/>
            <person name="Munos S."/>
            <person name="Bendahmane A."/>
            <person name="Berges H."/>
            <person name="Niebel A."/>
            <person name="Buitink J."/>
            <person name="Frugier F."/>
            <person name="Benhamed M."/>
            <person name="Crespi M."/>
            <person name="Gouzy J."/>
            <person name="Gamas P."/>
        </authorList>
    </citation>
    <scope>NUCLEOTIDE SEQUENCE [LARGE SCALE GENOMIC DNA]</scope>
    <source>
        <strain evidence="6">cv. Jemalong A17</strain>
    </source>
</reference>
<feature type="transmembrane region" description="Helical" evidence="1">
    <location>
        <begin position="136"/>
        <end position="154"/>
    </location>
</feature>